<comment type="caution">
    <text evidence="9">The sequence shown here is derived from an EMBL/GenBank/DDBJ whole genome shotgun (WGS) entry which is preliminary data.</text>
</comment>
<evidence type="ECO:0000256" key="3">
    <source>
        <dbReference type="ARBA" id="ARBA00022475"/>
    </source>
</evidence>
<comment type="subcellular location">
    <subcellularLocation>
        <location evidence="1">Cell membrane</location>
        <topology evidence="1">Multi-pass membrane protein</topology>
    </subcellularLocation>
</comment>
<dbReference type="CDD" id="cd06579">
    <property type="entry name" value="TM_PBP1_transp_AraH_like"/>
    <property type="match status" value="1"/>
</dbReference>
<evidence type="ECO:0000256" key="6">
    <source>
        <dbReference type="ARBA" id="ARBA00022989"/>
    </source>
</evidence>
<dbReference type="EMBL" id="JAUYVI010000005">
    <property type="protein sequence ID" value="MDQ7249734.1"/>
    <property type="molecule type" value="Genomic_DNA"/>
</dbReference>
<evidence type="ECO:0000256" key="8">
    <source>
        <dbReference type="SAM" id="Phobius"/>
    </source>
</evidence>
<keyword evidence="3" id="KW-1003">Cell membrane</keyword>
<feature type="transmembrane region" description="Helical" evidence="8">
    <location>
        <begin position="247"/>
        <end position="266"/>
    </location>
</feature>
<keyword evidence="10" id="KW-1185">Reference proteome</keyword>
<keyword evidence="2" id="KW-0813">Transport</keyword>
<feature type="transmembrane region" description="Helical" evidence="8">
    <location>
        <begin position="16"/>
        <end position="36"/>
    </location>
</feature>
<feature type="transmembrane region" description="Helical" evidence="8">
    <location>
        <begin position="215"/>
        <end position="235"/>
    </location>
</feature>
<feature type="transmembrane region" description="Helical" evidence="8">
    <location>
        <begin position="122"/>
        <end position="142"/>
    </location>
</feature>
<evidence type="ECO:0000256" key="5">
    <source>
        <dbReference type="ARBA" id="ARBA00022692"/>
    </source>
</evidence>
<evidence type="ECO:0000256" key="2">
    <source>
        <dbReference type="ARBA" id="ARBA00022448"/>
    </source>
</evidence>
<feature type="transmembrane region" description="Helical" evidence="8">
    <location>
        <begin position="56"/>
        <end position="82"/>
    </location>
</feature>
<name>A0ABU0YPT0_9PROT</name>
<evidence type="ECO:0000256" key="1">
    <source>
        <dbReference type="ARBA" id="ARBA00004651"/>
    </source>
</evidence>
<keyword evidence="5 8" id="KW-0812">Transmembrane</keyword>
<keyword evidence="7 8" id="KW-0472">Membrane</keyword>
<protein>
    <submittedName>
        <fullName evidence="9">ABC transporter permease</fullName>
    </submittedName>
</protein>
<evidence type="ECO:0000256" key="7">
    <source>
        <dbReference type="ARBA" id="ARBA00023136"/>
    </source>
</evidence>
<proteinExistence type="predicted"/>
<dbReference type="RefSeq" id="WP_379958013.1">
    <property type="nucleotide sequence ID" value="NZ_JAUYVI010000005.1"/>
</dbReference>
<reference evidence="10" key="1">
    <citation type="submission" date="2023-08" db="EMBL/GenBank/DDBJ databases">
        <title>Rhodospirillaceae gen. nov., a novel taxon isolated from the Yangtze River Yuezi River estuary sludge.</title>
        <authorList>
            <person name="Ruan L."/>
        </authorList>
    </citation>
    <scope>NUCLEOTIDE SEQUENCE [LARGE SCALE GENOMIC DNA]</scope>
    <source>
        <strain evidence="10">R-7</strain>
    </source>
</reference>
<feature type="transmembrane region" description="Helical" evidence="8">
    <location>
        <begin position="272"/>
        <end position="292"/>
    </location>
</feature>
<keyword evidence="4" id="KW-0997">Cell inner membrane</keyword>
<gene>
    <name evidence="9" type="ORF">Q8A70_18740</name>
</gene>
<dbReference type="Proteomes" id="UP001230156">
    <property type="component" value="Unassembled WGS sequence"/>
</dbReference>
<dbReference type="Pfam" id="PF02653">
    <property type="entry name" value="BPD_transp_2"/>
    <property type="match status" value="1"/>
</dbReference>
<dbReference type="InterPro" id="IPR001851">
    <property type="entry name" value="ABC_transp_permease"/>
</dbReference>
<evidence type="ECO:0000313" key="9">
    <source>
        <dbReference type="EMBL" id="MDQ7249734.1"/>
    </source>
</evidence>
<dbReference type="PANTHER" id="PTHR32196">
    <property type="entry name" value="ABC TRANSPORTER PERMEASE PROTEIN YPHD-RELATED-RELATED"/>
    <property type="match status" value="1"/>
</dbReference>
<organism evidence="9 10">
    <name type="scientific">Dongia sedimenti</name>
    <dbReference type="NCBI Taxonomy" id="3064282"/>
    <lineage>
        <taxon>Bacteria</taxon>
        <taxon>Pseudomonadati</taxon>
        <taxon>Pseudomonadota</taxon>
        <taxon>Alphaproteobacteria</taxon>
        <taxon>Rhodospirillales</taxon>
        <taxon>Dongiaceae</taxon>
        <taxon>Dongia</taxon>
    </lineage>
</organism>
<accession>A0ABU0YPT0</accession>
<evidence type="ECO:0000313" key="10">
    <source>
        <dbReference type="Proteomes" id="UP001230156"/>
    </source>
</evidence>
<sequence>MTRAVSRKRLITQEKIVFAIFVLLFLGFSLFLPGFLTANNVALLLQSVSVLGILSVAMGATIIAGAIDLSMVALMAMSVAWALQLVNNGMPVPLAMLIGGGSAILVGIINGVLVAYVEIPPLFATLATAACIYGFGRFGLISQDTVYLPKNLGWIAELGHGRVYGLPMPVIVFAVLAAAIALVMNYTKFGRFAYAIGDNRATARITGVPVRPVLVLQYTVSAIVAFIAGLVQATAINSMNTRITDTLLIYEVILVVVLGGIGLSGGKGGIRNVVVGTLLIGTFLNGMTIMNIQFTAQNAIKGLILLTAIAIDQVINPRDEQTSQQGDI</sequence>
<keyword evidence="6 8" id="KW-1133">Transmembrane helix</keyword>
<feature type="transmembrane region" description="Helical" evidence="8">
    <location>
        <begin position="94"/>
        <end position="116"/>
    </location>
</feature>
<dbReference type="PANTHER" id="PTHR32196:SF21">
    <property type="entry name" value="ABC TRANSPORTER PERMEASE PROTEIN YPHD-RELATED"/>
    <property type="match status" value="1"/>
</dbReference>
<feature type="transmembrane region" description="Helical" evidence="8">
    <location>
        <begin position="163"/>
        <end position="184"/>
    </location>
</feature>
<evidence type="ECO:0000256" key="4">
    <source>
        <dbReference type="ARBA" id="ARBA00022519"/>
    </source>
</evidence>